<dbReference type="SUPFAM" id="SSF53098">
    <property type="entry name" value="Ribonuclease H-like"/>
    <property type="match status" value="1"/>
</dbReference>
<comment type="caution">
    <text evidence="4">The sequence shown here is derived from an EMBL/GenBank/DDBJ whole genome shotgun (WGS) entry which is preliminary data.</text>
</comment>
<dbReference type="Pfam" id="PF22483">
    <property type="entry name" value="Mu-transpos_C_2"/>
    <property type="match status" value="1"/>
</dbReference>
<feature type="domain" description="Integrase catalytic" evidence="3">
    <location>
        <begin position="133"/>
        <end position="314"/>
    </location>
</feature>
<dbReference type="InterPro" id="IPR036397">
    <property type="entry name" value="RNaseH_sf"/>
</dbReference>
<name>A0ABR7KEG9_9FIRM</name>
<dbReference type="PANTHER" id="PTHR35004">
    <property type="entry name" value="TRANSPOSASE RV3428C-RELATED"/>
    <property type="match status" value="1"/>
</dbReference>
<reference evidence="4 5" key="1">
    <citation type="submission" date="2020-08" db="EMBL/GenBank/DDBJ databases">
        <authorList>
            <person name="Liu C."/>
            <person name="Sun Q."/>
        </authorList>
    </citation>
    <scope>NUCLEOTIDE SEQUENCE [LARGE SCALE GENOMIC DNA]</scope>
    <source>
        <strain evidence="4 5">NSJ-22</strain>
    </source>
</reference>
<protein>
    <submittedName>
        <fullName evidence="4">IS21 family transposase</fullName>
    </submittedName>
</protein>
<evidence type="ECO:0000313" key="4">
    <source>
        <dbReference type="EMBL" id="MBC6011087.1"/>
    </source>
</evidence>
<dbReference type="PROSITE" id="PS50994">
    <property type="entry name" value="INTEGRASE"/>
    <property type="match status" value="1"/>
</dbReference>
<keyword evidence="5" id="KW-1185">Reference proteome</keyword>
<accession>A0ABR7KEG9</accession>
<dbReference type="Gene3D" id="3.30.420.10">
    <property type="entry name" value="Ribonuclease H-like superfamily/Ribonuclease H"/>
    <property type="match status" value="1"/>
</dbReference>
<evidence type="ECO:0000256" key="1">
    <source>
        <dbReference type="ARBA" id="ARBA00009277"/>
    </source>
</evidence>
<comment type="similarity">
    <text evidence="1">Belongs to the transposase IS21/IS408/IS1162 family.</text>
</comment>
<proteinExistence type="inferred from homology"/>
<evidence type="ECO:0000259" key="3">
    <source>
        <dbReference type="PROSITE" id="PS50994"/>
    </source>
</evidence>
<organism evidence="4 5">
    <name type="scientific">Catenibacterium faecis</name>
    <dbReference type="NCBI Taxonomy" id="2764323"/>
    <lineage>
        <taxon>Bacteria</taxon>
        <taxon>Bacillati</taxon>
        <taxon>Bacillota</taxon>
        <taxon>Erysipelotrichia</taxon>
        <taxon>Erysipelotrichales</taxon>
        <taxon>Coprobacillaceae</taxon>
        <taxon>Catenibacterium</taxon>
    </lineage>
</organism>
<dbReference type="InterPro" id="IPR054353">
    <property type="entry name" value="IstA-like_C"/>
</dbReference>
<feature type="region of interest" description="Disordered" evidence="2">
    <location>
        <begin position="498"/>
        <end position="517"/>
    </location>
</feature>
<dbReference type="NCBIfam" id="NF033546">
    <property type="entry name" value="transpos_IS21"/>
    <property type="match status" value="1"/>
</dbReference>
<gene>
    <name evidence="4" type="ORF">H8909_12895</name>
</gene>
<dbReference type="EMBL" id="JACRWG010000115">
    <property type="protein sequence ID" value="MBC6011087.1"/>
    <property type="molecule type" value="Genomic_DNA"/>
</dbReference>
<dbReference type="Proteomes" id="UP000603474">
    <property type="component" value="Unassembled WGS sequence"/>
</dbReference>
<evidence type="ECO:0000256" key="2">
    <source>
        <dbReference type="SAM" id="MobiDB-lite"/>
    </source>
</evidence>
<dbReference type="InterPro" id="IPR012337">
    <property type="entry name" value="RNaseH-like_sf"/>
</dbReference>
<sequence>MAVKFNLRLCLQLMDQGISLNTISKQYHISKHTSSKVKRRKEELEFDTAKLECYSDTELGKLFFPNLYESEDIYAPIDYEYIHNELSKPGVTLKLLWNEYCIKINDGKYPVSYSKFCRGYTEHVQNHNYTNHIQHKPGIRTEVDWSGPTMHYTVPSTGEVVKVYLFVATLPFSQYSYVEATKDMKMDTWIDCNRHMFEYFGGSTVRVVCDNLKTGVVMHPKNGEIILTDTYSDFGNHYMTAIMPAQVRKPKQKASVEGTVGKIATVIIASLRNREFNSFEELYKAVRERLEVFNSTPFQKRDGSRKEVFEEVEKKTLRPLPEFPFEVCHWFYSRKVQLNCHIAYKKNWYSVPYEYVGKMVDIKVTETTLTTYYQNKRINVHKVFPDYVKNRYSTYDHDMPESVKVTEWDDERIKKWASKIGPYTRKVIDNIFLTSVVKEQGYNPALSVLHLSDKYSKERLEISCQIALSKYPSPRYRHLNAILANNQDRQNLQENMKKEEKATGHLRGPEFYGGRSK</sequence>
<evidence type="ECO:0000313" key="5">
    <source>
        <dbReference type="Proteomes" id="UP000603474"/>
    </source>
</evidence>
<dbReference type="InterPro" id="IPR001584">
    <property type="entry name" value="Integrase_cat-core"/>
</dbReference>
<dbReference type="PANTHER" id="PTHR35004:SF8">
    <property type="entry name" value="TRANSPOSASE RV3428C-RELATED"/>
    <property type="match status" value="1"/>
</dbReference>